<feature type="chain" id="PRO_5042049712" evidence="1">
    <location>
        <begin position="20"/>
        <end position="348"/>
    </location>
</feature>
<dbReference type="EMBL" id="BLLK01000025">
    <property type="protein sequence ID" value="GFH48054.1"/>
    <property type="molecule type" value="Genomic_DNA"/>
</dbReference>
<accession>A0AAD3CLU2</accession>
<keyword evidence="1" id="KW-0732">Signal</keyword>
<evidence type="ECO:0000313" key="2">
    <source>
        <dbReference type="EMBL" id="GFH48054.1"/>
    </source>
</evidence>
<protein>
    <submittedName>
        <fullName evidence="2">Uncharacterized protein</fullName>
    </submittedName>
</protein>
<reference evidence="2 3" key="1">
    <citation type="journal article" date="2021" name="Sci. Rep.">
        <title>The genome of the diatom Chaetoceros tenuissimus carries an ancient integrated fragment of an extant virus.</title>
        <authorList>
            <person name="Hongo Y."/>
            <person name="Kimura K."/>
            <person name="Takaki Y."/>
            <person name="Yoshida Y."/>
            <person name="Baba S."/>
            <person name="Kobayashi G."/>
            <person name="Nagasaki K."/>
            <person name="Hano T."/>
            <person name="Tomaru Y."/>
        </authorList>
    </citation>
    <scope>NUCLEOTIDE SEQUENCE [LARGE SCALE GENOMIC DNA]</scope>
    <source>
        <strain evidence="2 3">NIES-3715</strain>
    </source>
</reference>
<gene>
    <name evidence="2" type="ORF">CTEN210_04530</name>
</gene>
<organism evidence="2 3">
    <name type="scientific">Chaetoceros tenuissimus</name>
    <dbReference type="NCBI Taxonomy" id="426638"/>
    <lineage>
        <taxon>Eukaryota</taxon>
        <taxon>Sar</taxon>
        <taxon>Stramenopiles</taxon>
        <taxon>Ochrophyta</taxon>
        <taxon>Bacillariophyta</taxon>
        <taxon>Coscinodiscophyceae</taxon>
        <taxon>Chaetocerotophycidae</taxon>
        <taxon>Chaetocerotales</taxon>
        <taxon>Chaetocerotaceae</taxon>
        <taxon>Chaetoceros</taxon>
    </lineage>
</organism>
<keyword evidence="3" id="KW-1185">Reference proteome</keyword>
<dbReference type="AlphaFoldDB" id="A0AAD3CLU2"/>
<sequence length="348" mass="36508">MKIVCNSLIIASLYASVDAGSLRNLKGKNPTSIYAGTSYDAFCSPFFELEGDDAYVSATSPWATGALNELVKGEATDEEIATALEELNVCGGNGGGGGTGNSVACSTAATEDDCNALKATNVCSWSGNPKSCSGSGDPKPASYEATFADSDITCSGVRDVYVETAHGATFADGSICEDDSGCTLGDGNVVAKGDAILDGSTCENTSTDPDTLVVTDTPCYSKHQEDYDGYYMCYNPNSPHLYPRTICQPNDEEPAAMIDGSTFASCGWCCQTAAGDNQWTNDACDHEDGFDCDSDENEVNDGYLVQVANGKNQKKDGPVPPTAGKCVTHDEIADTLNHFWGSYCNNSI</sequence>
<name>A0AAD3CLU2_9STRA</name>
<evidence type="ECO:0000256" key="1">
    <source>
        <dbReference type="SAM" id="SignalP"/>
    </source>
</evidence>
<feature type="signal peptide" evidence="1">
    <location>
        <begin position="1"/>
        <end position="19"/>
    </location>
</feature>
<proteinExistence type="predicted"/>
<comment type="caution">
    <text evidence="2">The sequence shown here is derived from an EMBL/GenBank/DDBJ whole genome shotgun (WGS) entry which is preliminary data.</text>
</comment>
<dbReference type="Proteomes" id="UP001054902">
    <property type="component" value="Unassembled WGS sequence"/>
</dbReference>
<evidence type="ECO:0000313" key="3">
    <source>
        <dbReference type="Proteomes" id="UP001054902"/>
    </source>
</evidence>